<organism evidence="6">
    <name type="scientific">Bactrocera latifrons</name>
    <name type="common">Malaysian fruit fly</name>
    <name type="synonym">Chaetodacus latifrons</name>
    <dbReference type="NCBI Taxonomy" id="174628"/>
    <lineage>
        <taxon>Eukaryota</taxon>
        <taxon>Metazoa</taxon>
        <taxon>Ecdysozoa</taxon>
        <taxon>Arthropoda</taxon>
        <taxon>Hexapoda</taxon>
        <taxon>Insecta</taxon>
        <taxon>Pterygota</taxon>
        <taxon>Neoptera</taxon>
        <taxon>Endopterygota</taxon>
        <taxon>Diptera</taxon>
        <taxon>Brachycera</taxon>
        <taxon>Muscomorpha</taxon>
        <taxon>Tephritoidea</taxon>
        <taxon>Tephritidae</taxon>
        <taxon>Bactrocera</taxon>
        <taxon>Bactrocera</taxon>
    </lineage>
</organism>
<evidence type="ECO:0000256" key="3">
    <source>
        <dbReference type="ARBA" id="ARBA00022598"/>
    </source>
</evidence>
<sequence length="752" mass="87268">MKLVILTNFMEKFQKWDFSPNIIQKIIVKFSKKKFSASASKFVVNRMQRSSTSWPNYRNQYYNPVYKIRSLIQTLDAELAALSHRCAVSKINVLNPTAANVNYILGHTSSGAKYQAYPEVNKSMAILSDAQAASNAQTRTLSSIYRSRVIDAFRNRRIFTVYGNYHTIRRALLNRGWLEKLSPNRYPKLQSLPEEVLLQHAKRGNDYEAVAISKIISHFPAFFIWQPKAQRDSHTDVLPLRNRVRRGRNLDFSTKVGLIGCAEQHQWFHQQGVCGMSHPRFYRLGGSSEERMAFIEDFRQTQCRSLLKFILEHGQCLSELADPDEGTIPISVVHFAVTNLKKHFDEFEHRTLDDDGERNTESENLEWQNFIADSNQVMRNNAKIKVTVPLLEEVSKLSRIYLTKIEERRRDYKWDGCRNLWILKPGYQCRGLGIIIRSSIDEILQWATNNPQRRYIAQKYLERPLLIHKTKFDIRQYMLLSISDCTLSIWLYRDCYLRFSSQEFTIDDLRESIHLTNNSVQKRYKNKPNRDIRLPKNNMWSLEQFKVYLKHSNAPDNIWEERIYPGFKENLIAVVMASLEETDFVENSFELYGCDLMLDEQYNPILIEINSTPDLSPSTDVTARICPLALKDLVKVIVDLPRNPLSPTGNFERVYEVNYKIKRDFDPEVGLDICGKAMTLFKQTIIPQKKTTIRLPTKLIKKTEHAIKVPLKRLRGPAAQKNKAQIDAGVTEPKILKSAAKEALALRYTAPK</sequence>
<evidence type="ECO:0000256" key="1">
    <source>
        <dbReference type="ARBA" id="ARBA00004496"/>
    </source>
</evidence>
<protein>
    <submittedName>
        <fullName evidence="6">Tubulin glycylase 3B</fullName>
    </submittedName>
</protein>
<keyword evidence="4" id="KW-0547">Nucleotide-binding</keyword>
<evidence type="ECO:0000256" key="4">
    <source>
        <dbReference type="ARBA" id="ARBA00022741"/>
    </source>
</evidence>
<dbReference type="EMBL" id="GDHF01022802">
    <property type="protein sequence ID" value="JAI29512.1"/>
    <property type="molecule type" value="Transcribed_RNA"/>
</dbReference>
<dbReference type="AlphaFoldDB" id="A0A0K8US42"/>
<dbReference type="InterPro" id="IPR051437">
    <property type="entry name" value="TTLL_monoglycylase"/>
</dbReference>
<dbReference type="PANTHER" id="PTHR45870">
    <property type="entry name" value="TUBULIN MONOGLYCYLASE TTLL3"/>
    <property type="match status" value="1"/>
</dbReference>
<dbReference type="Gene3D" id="3.30.470.20">
    <property type="entry name" value="ATP-grasp fold, B domain"/>
    <property type="match status" value="1"/>
</dbReference>
<comment type="subcellular location">
    <subcellularLocation>
        <location evidence="1">Cytoplasm</location>
    </subcellularLocation>
</comment>
<name>A0A0K8US42_BACLA</name>
<dbReference type="OrthoDB" id="202825at2759"/>
<dbReference type="GO" id="GO:0015630">
    <property type="term" value="C:microtubule cytoskeleton"/>
    <property type="evidence" value="ECO:0007669"/>
    <property type="project" value="TreeGrafter"/>
</dbReference>
<evidence type="ECO:0000313" key="6">
    <source>
        <dbReference type="EMBL" id="JAI29512.1"/>
    </source>
</evidence>
<dbReference type="GO" id="GO:0060271">
    <property type="term" value="P:cilium assembly"/>
    <property type="evidence" value="ECO:0007669"/>
    <property type="project" value="TreeGrafter"/>
</dbReference>
<accession>A0A0K8US42</accession>
<dbReference type="GO" id="GO:0005524">
    <property type="term" value="F:ATP binding"/>
    <property type="evidence" value="ECO:0007669"/>
    <property type="project" value="UniProtKB-KW"/>
</dbReference>
<keyword evidence="3" id="KW-0436">Ligase</keyword>
<dbReference type="PANTHER" id="PTHR45870:SF2">
    <property type="entry name" value="TUBULIN MONOGLYCYLASE TTLL3"/>
    <property type="match status" value="1"/>
</dbReference>
<evidence type="ECO:0000256" key="2">
    <source>
        <dbReference type="ARBA" id="ARBA00022490"/>
    </source>
</evidence>
<dbReference type="Pfam" id="PF03133">
    <property type="entry name" value="TTL"/>
    <property type="match status" value="1"/>
</dbReference>
<gene>
    <name evidence="6" type="primary">TTLL3B</name>
    <name evidence="6" type="ORF">c0_g1_i1</name>
</gene>
<dbReference type="InterPro" id="IPR004344">
    <property type="entry name" value="TTL/TTLL_fam"/>
</dbReference>
<dbReference type="GO" id="GO:0070736">
    <property type="term" value="F:protein-glycine ligase activity, initiating"/>
    <property type="evidence" value="ECO:0007669"/>
    <property type="project" value="TreeGrafter"/>
</dbReference>
<dbReference type="SUPFAM" id="SSF56059">
    <property type="entry name" value="Glutathione synthetase ATP-binding domain-like"/>
    <property type="match status" value="1"/>
</dbReference>
<dbReference type="GO" id="GO:0005930">
    <property type="term" value="C:axoneme"/>
    <property type="evidence" value="ECO:0007669"/>
    <property type="project" value="TreeGrafter"/>
</dbReference>
<dbReference type="PROSITE" id="PS51221">
    <property type="entry name" value="TTL"/>
    <property type="match status" value="1"/>
</dbReference>
<proteinExistence type="predicted"/>
<evidence type="ECO:0000256" key="5">
    <source>
        <dbReference type="ARBA" id="ARBA00022840"/>
    </source>
</evidence>
<keyword evidence="5" id="KW-0067">ATP-binding</keyword>
<keyword evidence="2" id="KW-0963">Cytoplasm</keyword>
<reference evidence="6" key="1">
    <citation type="submission" date="2015-06" db="EMBL/GenBank/DDBJ databases">
        <authorList>
            <person name="Hoefler B.C."/>
            <person name="Straight P.D."/>
        </authorList>
    </citation>
    <scope>NUCLEOTIDE SEQUENCE</scope>
</reference>
<dbReference type="GO" id="GO:0003341">
    <property type="term" value="P:cilium movement"/>
    <property type="evidence" value="ECO:0007669"/>
    <property type="project" value="TreeGrafter"/>
</dbReference>